<comment type="caution">
    <text evidence="1">The sequence shown here is derived from an EMBL/GenBank/DDBJ whole genome shotgun (WGS) entry which is preliminary data.</text>
</comment>
<dbReference type="SUPFAM" id="SSF81301">
    <property type="entry name" value="Nucleotidyltransferase"/>
    <property type="match status" value="1"/>
</dbReference>
<dbReference type="Gene3D" id="3.30.460.40">
    <property type="match status" value="1"/>
</dbReference>
<name>A0AAD8VAF6_9PEZI</name>
<sequence length="220" mass="24676">MTQSGDTLKQAAACLSRILGENGIEHAFIGGFALRMLGHDRDTEDIDVEIGVTDPQEMRSLVTRVLCDADSRFVTSNLKLFFVPDGNWELRLPVETLALGALNLPRQLPVIRPGDGSVPVLLPGVLILTKIKRATQYIGSTRPRSIAKLGFDVRDIIHLLHWLSDHEQKIDFAAYDTAYPDRLYKAVRQIREHWVETNQHGNIALLDRVLEDGDKTVIMD</sequence>
<keyword evidence="2" id="KW-1185">Reference proteome</keyword>
<organism evidence="1 2">
    <name type="scientific">Colletotrichum navitas</name>
    <dbReference type="NCBI Taxonomy" id="681940"/>
    <lineage>
        <taxon>Eukaryota</taxon>
        <taxon>Fungi</taxon>
        <taxon>Dikarya</taxon>
        <taxon>Ascomycota</taxon>
        <taxon>Pezizomycotina</taxon>
        <taxon>Sordariomycetes</taxon>
        <taxon>Hypocreomycetidae</taxon>
        <taxon>Glomerellales</taxon>
        <taxon>Glomerellaceae</taxon>
        <taxon>Colletotrichum</taxon>
        <taxon>Colletotrichum graminicola species complex</taxon>
    </lineage>
</organism>
<protein>
    <submittedName>
        <fullName evidence="1">Uncharacterized protein</fullName>
    </submittedName>
</protein>
<evidence type="ECO:0000313" key="1">
    <source>
        <dbReference type="EMBL" id="KAK1597936.1"/>
    </source>
</evidence>
<dbReference type="InterPro" id="IPR043519">
    <property type="entry name" value="NT_sf"/>
</dbReference>
<proteinExistence type="predicted"/>
<evidence type="ECO:0000313" key="2">
    <source>
        <dbReference type="Proteomes" id="UP001230504"/>
    </source>
</evidence>
<dbReference type="EMBL" id="JAHLJV010000006">
    <property type="protein sequence ID" value="KAK1597936.1"/>
    <property type="molecule type" value="Genomic_DNA"/>
</dbReference>
<dbReference type="AlphaFoldDB" id="A0AAD8VAF6"/>
<reference evidence="1" key="1">
    <citation type="submission" date="2021-06" db="EMBL/GenBank/DDBJ databases">
        <title>Comparative genomics, transcriptomics and evolutionary studies reveal genomic signatures of adaptation to plant cell wall in hemibiotrophic fungi.</title>
        <authorList>
            <consortium name="DOE Joint Genome Institute"/>
            <person name="Baroncelli R."/>
            <person name="Diaz J.F."/>
            <person name="Benocci T."/>
            <person name="Peng M."/>
            <person name="Battaglia E."/>
            <person name="Haridas S."/>
            <person name="Andreopoulos W."/>
            <person name="Labutti K."/>
            <person name="Pangilinan J."/>
            <person name="Floch G.L."/>
            <person name="Makela M.R."/>
            <person name="Henrissat B."/>
            <person name="Grigoriev I.V."/>
            <person name="Crouch J.A."/>
            <person name="De Vries R.P."/>
            <person name="Sukno S.A."/>
            <person name="Thon M.R."/>
        </authorList>
    </citation>
    <scope>NUCLEOTIDE SEQUENCE</scope>
    <source>
        <strain evidence="1">CBS 125086</strain>
    </source>
</reference>
<dbReference type="GeneID" id="85444021"/>
<gene>
    <name evidence="1" type="ORF">LY79DRAFT_576274</name>
</gene>
<dbReference type="Proteomes" id="UP001230504">
    <property type="component" value="Unassembled WGS sequence"/>
</dbReference>
<dbReference type="RefSeq" id="XP_060418682.1">
    <property type="nucleotide sequence ID" value="XM_060559781.1"/>
</dbReference>
<accession>A0AAD8VAF6</accession>